<dbReference type="InterPro" id="IPR012338">
    <property type="entry name" value="Beta-lactam/transpept-like"/>
</dbReference>
<evidence type="ECO:0000256" key="2">
    <source>
        <dbReference type="ARBA" id="ARBA00022801"/>
    </source>
</evidence>
<dbReference type="PRINTS" id="PR00922">
    <property type="entry name" value="DADACBPTASE3"/>
</dbReference>
<evidence type="ECO:0000313" key="4">
    <source>
        <dbReference type="Proteomes" id="UP001499915"/>
    </source>
</evidence>
<name>A0ABP3TE46_9GAMM</name>
<evidence type="ECO:0000256" key="1">
    <source>
        <dbReference type="ARBA" id="ARBA00006096"/>
    </source>
</evidence>
<keyword evidence="2" id="KW-0378">Hydrolase</keyword>
<proteinExistence type="inferred from homology"/>
<dbReference type="Gene3D" id="3.50.80.20">
    <property type="entry name" value="D-Ala-D-Ala carboxypeptidase C, peptidase S13"/>
    <property type="match status" value="1"/>
</dbReference>
<keyword evidence="3" id="KW-0645">Protease</keyword>
<dbReference type="Pfam" id="PF02113">
    <property type="entry name" value="Peptidase_S13"/>
    <property type="match status" value="1"/>
</dbReference>
<comment type="similarity">
    <text evidence="1">Belongs to the peptidase S13 family.</text>
</comment>
<dbReference type="Proteomes" id="UP001499915">
    <property type="component" value="Unassembled WGS sequence"/>
</dbReference>
<reference evidence="4" key="1">
    <citation type="journal article" date="2019" name="Int. J. Syst. Evol. Microbiol.">
        <title>The Global Catalogue of Microorganisms (GCM) 10K type strain sequencing project: providing services to taxonomists for standard genome sequencing and annotation.</title>
        <authorList>
            <consortium name="The Broad Institute Genomics Platform"/>
            <consortium name="The Broad Institute Genome Sequencing Center for Infectious Disease"/>
            <person name="Wu L."/>
            <person name="Ma J."/>
        </authorList>
    </citation>
    <scope>NUCLEOTIDE SEQUENCE [LARGE SCALE GENOMIC DNA]</scope>
    <source>
        <strain evidence="4">JCM 15134</strain>
    </source>
</reference>
<dbReference type="RefSeq" id="WP_343806012.1">
    <property type="nucleotide sequence ID" value="NZ_BAAAET010000003.1"/>
</dbReference>
<dbReference type="EMBL" id="BAAAET010000003">
    <property type="protein sequence ID" value="GAA0694680.1"/>
    <property type="molecule type" value="Genomic_DNA"/>
</dbReference>
<sequence>MLLRLFILLILAPVVHAAEWKKILDQAPAGSQVALVVEPLSANAPLQIHYRDDRFLPPASTLKLFTATAAELELGIDHRFETRFWQRGEQAGGRWQGDWLLEFRGAPDLNRQQLAELLGELRQRKVREIDGDLLLDISHFSGYDRAIGWPWNNLGVCYSAPAAALTLEGNCVAASLTNQGKDLPARFFVPAHQPIEVTSEVVVRDQDSIDAEFCELESLVGPGNRYHLSGCISDRREVLPLNFAINDPVAHGKALVRQELNRLGIVLRGDIRTGRRDTSDWQQVKQVQSAPLQVLLTEMLQDSDNLIADLTLKNLGTVDNTSGSFARGIRTLKSSIRAHTGIDLELAKLADGSGLSRDNLLQAGQLAQLLQWLARHPQMTTYQALPVSGENGTLKYRRSTRKEPLKGAIQAKSGTVNGSRNLAGYINTASGERYVFVLMLSGISLPDKMPRPTPVTVFEKSLLEWIYHNG</sequence>
<keyword evidence="3" id="KW-0121">Carboxypeptidase</keyword>
<dbReference type="Gene3D" id="3.40.710.10">
    <property type="entry name" value="DD-peptidase/beta-lactamase superfamily"/>
    <property type="match status" value="2"/>
</dbReference>
<keyword evidence="4" id="KW-1185">Reference proteome</keyword>
<comment type="caution">
    <text evidence="3">The sequence shown here is derived from an EMBL/GenBank/DDBJ whole genome shotgun (WGS) entry which is preliminary data.</text>
</comment>
<gene>
    <name evidence="3" type="primary">dacB</name>
    <name evidence="3" type="ORF">GCM10009104_22730</name>
</gene>
<dbReference type="NCBIfam" id="TIGR00666">
    <property type="entry name" value="PBP4"/>
    <property type="match status" value="1"/>
</dbReference>
<dbReference type="PANTHER" id="PTHR30023">
    <property type="entry name" value="D-ALANYL-D-ALANINE CARBOXYPEPTIDASE"/>
    <property type="match status" value="1"/>
</dbReference>
<dbReference type="GO" id="GO:0004180">
    <property type="term" value="F:carboxypeptidase activity"/>
    <property type="evidence" value="ECO:0007669"/>
    <property type="project" value="UniProtKB-KW"/>
</dbReference>
<dbReference type="PANTHER" id="PTHR30023:SF0">
    <property type="entry name" value="PENICILLIN-SENSITIVE CARBOXYPEPTIDASE A"/>
    <property type="match status" value="1"/>
</dbReference>
<dbReference type="SUPFAM" id="SSF56601">
    <property type="entry name" value="beta-lactamase/transpeptidase-like"/>
    <property type="match status" value="1"/>
</dbReference>
<protein>
    <submittedName>
        <fullName evidence="3">Serine-type D-Ala-D-Ala carboxypeptidase</fullName>
    </submittedName>
</protein>
<organism evidence="3 4">
    <name type="scientific">Marinobacterium maritimum</name>
    <dbReference type="NCBI Taxonomy" id="500162"/>
    <lineage>
        <taxon>Bacteria</taxon>
        <taxon>Pseudomonadati</taxon>
        <taxon>Pseudomonadota</taxon>
        <taxon>Gammaproteobacteria</taxon>
        <taxon>Oceanospirillales</taxon>
        <taxon>Oceanospirillaceae</taxon>
        <taxon>Marinobacterium</taxon>
    </lineage>
</organism>
<dbReference type="InterPro" id="IPR000667">
    <property type="entry name" value="Peptidase_S13"/>
</dbReference>
<accession>A0ABP3TE46</accession>
<evidence type="ECO:0000313" key="3">
    <source>
        <dbReference type="EMBL" id="GAA0694680.1"/>
    </source>
</evidence>